<dbReference type="EMBL" id="ML977558">
    <property type="protein sequence ID" value="KAF2006845.1"/>
    <property type="molecule type" value="Genomic_DNA"/>
</dbReference>
<evidence type="ECO:0000313" key="2">
    <source>
        <dbReference type="EMBL" id="KAF2006845.1"/>
    </source>
</evidence>
<feature type="compositionally biased region" description="Polar residues" evidence="1">
    <location>
        <begin position="100"/>
        <end position="125"/>
    </location>
</feature>
<evidence type="ECO:0000313" key="3">
    <source>
        <dbReference type="Proteomes" id="UP000799779"/>
    </source>
</evidence>
<evidence type="ECO:0000256" key="1">
    <source>
        <dbReference type="SAM" id="MobiDB-lite"/>
    </source>
</evidence>
<gene>
    <name evidence="2" type="ORF">P154DRAFT_177159</name>
</gene>
<dbReference type="AlphaFoldDB" id="A0A6A5X2B0"/>
<protein>
    <submittedName>
        <fullName evidence="2">Uncharacterized protein</fullName>
    </submittedName>
</protein>
<sequence length="179" mass="19378">MNLQHPACILCSVFAFSCAPVPRGDSTSSIIPDHAEAALKPRSPTRSPIHPNIASLKNQPRPIRGVHKQYIHDAAISSPLPHSSVQSCDSSNPYIPPSSCIPQTQHDNRIQSHASKPSYPQQTNNQALTNTPFVALLRLTSPTPQPAPMQQPIHKSPSIAPQPSHQTWLVACISTSTRA</sequence>
<organism evidence="2 3">
    <name type="scientific">Amniculicola lignicola CBS 123094</name>
    <dbReference type="NCBI Taxonomy" id="1392246"/>
    <lineage>
        <taxon>Eukaryota</taxon>
        <taxon>Fungi</taxon>
        <taxon>Dikarya</taxon>
        <taxon>Ascomycota</taxon>
        <taxon>Pezizomycotina</taxon>
        <taxon>Dothideomycetes</taxon>
        <taxon>Pleosporomycetidae</taxon>
        <taxon>Pleosporales</taxon>
        <taxon>Amniculicolaceae</taxon>
        <taxon>Amniculicola</taxon>
    </lineage>
</organism>
<feature type="region of interest" description="Disordered" evidence="1">
    <location>
        <begin position="39"/>
        <end position="62"/>
    </location>
</feature>
<keyword evidence="3" id="KW-1185">Reference proteome</keyword>
<dbReference type="Proteomes" id="UP000799779">
    <property type="component" value="Unassembled WGS sequence"/>
</dbReference>
<reference evidence="2" key="1">
    <citation type="journal article" date="2020" name="Stud. Mycol.">
        <title>101 Dothideomycetes genomes: a test case for predicting lifestyles and emergence of pathogens.</title>
        <authorList>
            <person name="Haridas S."/>
            <person name="Albert R."/>
            <person name="Binder M."/>
            <person name="Bloem J."/>
            <person name="Labutti K."/>
            <person name="Salamov A."/>
            <person name="Andreopoulos B."/>
            <person name="Baker S."/>
            <person name="Barry K."/>
            <person name="Bills G."/>
            <person name="Bluhm B."/>
            <person name="Cannon C."/>
            <person name="Castanera R."/>
            <person name="Culley D."/>
            <person name="Daum C."/>
            <person name="Ezra D."/>
            <person name="Gonzalez J."/>
            <person name="Henrissat B."/>
            <person name="Kuo A."/>
            <person name="Liang C."/>
            <person name="Lipzen A."/>
            <person name="Lutzoni F."/>
            <person name="Magnuson J."/>
            <person name="Mondo S."/>
            <person name="Nolan M."/>
            <person name="Ohm R."/>
            <person name="Pangilinan J."/>
            <person name="Park H.-J."/>
            <person name="Ramirez L."/>
            <person name="Alfaro M."/>
            <person name="Sun H."/>
            <person name="Tritt A."/>
            <person name="Yoshinaga Y."/>
            <person name="Zwiers L.-H."/>
            <person name="Turgeon B."/>
            <person name="Goodwin S."/>
            <person name="Spatafora J."/>
            <person name="Crous P."/>
            <person name="Grigoriev I."/>
        </authorList>
    </citation>
    <scope>NUCLEOTIDE SEQUENCE</scope>
    <source>
        <strain evidence="2">CBS 123094</strain>
    </source>
</reference>
<name>A0A6A5X2B0_9PLEO</name>
<feature type="region of interest" description="Disordered" evidence="1">
    <location>
        <begin position="141"/>
        <end position="162"/>
    </location>
</feature>
<proteinExistence type="predicted"/>
<feature type="region of interest" description="Disordered" evidence="1">
    <location>
        <begin position="96"/>
        <end position="125"/>
    </location>
</feature>
<accession>A0A6A5X2B0</accession>